<dbReference type="GO" id="GO:0004185">
    <property type="term" value="F:serine-type carboxypeptidase activity"/>
    <property type="evidence" value="ECO:0007669"/>
    <property type="project" value="UniProtKB-EC"/>
</dbReference>
<dbReference type="SUPFAM" id="SSF53474">
    <property type="entry name" value="alpha/beta-Hydrolases"/>
    <property type="match status" value="1"/>
</dbReference>
<sequence>MACNFLGDEWFVNTLGYAIPRTYIDKTRFQIFQGSGHMVPQDKPAHALQMISNFLFGTPF</sequence>
<gene>
    <name evidence="2" type="ORF">IscW_ISCW013905</name>
</gene>
<dbReference type="PaxDb" id="6945-B7QLB8"/>
<dbReference type="AlphaFoldDB" id="B7QLB8"/>
<dbReference type="InParanoid" id="B7QLB8"/>
<comment type="similarity">
    <text evidence="1">Belongs to the peptidase S10 family.</text>
</comment>
<proteinExistence type="inferred from homology"/>
<dbReference type="InterPro" id="IPR001563">
    <property type="entry name" value="Peptidase_S10"/>
</dbReference>
<dbReference type="EMBL" id="ABJB010664904">
    <property type="status" value="NOT_ANNOTATED_CDS"/>
    <property type="molecule type" value="Genomic_DNA"/>
</dbReference>
<keyword evidence="4" id="KW-1185">Reference proteome</keyword>
<evidence type="ECO:0000313" key="3">
    <source>
        <dbReference type="EnsemblMetazoa" id="ISCW013905-PA"/>
    </source>
</evidence>
<organism>
    <name type="scientific">Ixodes scapularis</name>
    <name type="common">Black-legged tick</name>
    <name type="synonym">Deer tick</name>
    <dbReference type="NCBI Taxonomy" id="6945"/>
    <lineage>
        <taxon>Eukaryota</taxon>
        <taxon>Metazoa</taxon>
        <taxon>Ecdysozoa</taxon>
        <taxon>Arthropoda</taxon>
        <taxon>Chelicerata</taxon>
        <taxon>Arachnida</taxon>
        <taxon>Acari</taxon>
        <taxon>Parasitiformes</taxon>
        <taxon>Ixodida</taxon>
        <taxon>Ixodoidea</taxon>
        <taxon>Ixodidae</taxon>
        <taxon>Ixodinae</taxon>
        <taxon>Ixodes</taxon>
    </lineage>
</organism>
<dbReference type="EMBL" id="DS964595">
    <property type="protein sequence ID" value="EEC19640.1"/>
    <property type="molecule type" value="Genomic_DNA"/>
</dbReference>
<dbReference type="EnsemblMetazoa" id="ISCW013905-RA">
    <property type="protein sequence ID" value="ISCW013905-PA"/>
    <property type="gene ID" value="ISCW013905"/>
</dbReference>
<accession>B7QLB8</accession>
<keyword evidence="2" id="KW-0645">Protease</keyword>
<name>B7QLB8_IXOSC</name>
<evidence type="ECO:0000313" key="2">
    <source>
        <dbReference type="EMBL" id="EEC19640.1"/>
    </source>
</evidence>
<protein>
    <submittedName>
        <fullName evidence="2">Lysosomal protective protein, putative</fullName>
        <ecNumber evidence="2">3.4.16.5</ecNumber>
    </submittedName>
</protein>
<dbReference type="Proteomes" id="UP000001555">
    <property type="component" value="Unassembled WGS sequence"/>
</dbReference>
<dbReference type="Gene3D" id="3.40.50.1820">
    <property type="entry name" value="alpha/beta hydrolase"/>
    <property type="match status" value="1"/>
</dbReference>
<dbReference type="Pfam" id="PF00450">
    <property type="entry name" value="Peptidase_S10"/>
    <property type="match status" value="1"/>
</dbReference>
<reference evidence="2 4" key="1">
    <citation type="submission" date="2008-03" db="EMBL/GenBank/DDBJ databases">
        <title>Annotation of Ixodes scapularis.</title>
        <authorList>
            <consortium name="Ixodes scapularis Genome Project Consortium"/>
            <person name="Caler E."/>
            <person name="Hannick L.I."/>
            <person name="Bidwell S."/>
            <person name="Joardar V."/>
            <person name="Thiagarajan M."/>
            <person name="Amedeo P."/>
            <person name="Galinsky K.J."/>
            <person name="Schobel S."/>
            <person name="Inman J."/>
            <person name="Hostetler J."/>
            <person name="Miller J."/>
            <person name="Hammond M."/>
            <person name="Megy K."/>
            <person name="Lawson D."/>
            <person name="Kodira C."/>
            <person name="Sutton G."/>
            <person name="Meyer J."/>
            <person name="Hill C.A."/>
            <person name="Birren B."/>
            <person name="Nene V."/>
            <person name="Collins F."/>
            <person name="Alarcon-Chaidez F."/>
            <person name="Wikel S."/>
            <person name="Strausberg R."/>
        </authorList>
    </citation>
    <scope>NUCLEOTIDE SEQUENCE [LARGE SCALE GENOMIC DNA]</scope>
    <source>
        <strain evidence="4">Wikel</strain>
        <strain evidence="2">Wikel colony</strain>
    </source>
</reference>
<keyword evidence="2" id="KW-0378">Hydrolase</keyword>
<keyword evidence="2" id="KW-0121">Carboxypeptidase</keyword>
<dbReference type="EC" id="3.4.16.5" evidence="2"/>
<evidence type="ECO:0000313" key="4">
    <source>
        <dbReference type="Proteomes" id="UP000001555"/>
    </source>
</evidence>
<dbReference type="HOGENOM" id="CLU_2944276_0_0_1"/>
<dbReference type="EMBL" id="ABJB010160547">
    <property type="status" value="NOT_ANNOTATED_CDS"/>
    <property type="molecule type" value="Genomic_DNA"/>
</dbReference>
<reference evidence="3" key="2">
    <citation type="submission" date="2020-05" db="UniProtKB">
        <authorList>
            <consortium name="EnsemblMetazoa"/>
        </authorList>
    </citation>
    <scope>IDENTIFICATION</scope>
    <source>
        <strain evidence="3">wikel</strain>
    </source>
</reference>
<dbReference type="InterPro" id="IPR029058">
    <property type="entry name" value="AB_hydrolase_fold"/>
</dbReference>
<dbReference type="GO" id="GO:0006508">
    <property type="term" value="P:proteolysis"/>
    <property type="evidence" value="ECO:0007669"/>
    <property type="project" value="InterPro"/>
</dbReference>
<dbReference type="VEuPathDB" id="VectorBase:ISCI013905"/>
<dbReference type="VEuPathDB" id="VectorBase:ISCW013905"/>
<evidence type="ECO:0000256" key="1">
    <source>
        <dbReference type="ARBA" id="ARBA00009431"/>
    </source>
</evidence>